<dbReference type="STRING" id="551459.SAMN05421796_11193"/>
<evidence type="ECO:0000313" key="3">
    <source>
        <dbReference type="Proteomes" id="UP000186246"/>
    </source>
</evidence>
<gene>
    <name evidence="1" type="ORF">B0A70_07275</name>
    <name evidence="2" type="ORF">SAMN05421796_11193</name>
</gene>
<name>A0A1N7P7J4_9FLAO</name>
<protein>
    <recommendedName>
        <fullName evidence="5">Molecular chaperone GroES</fullName>
    </recommendedName>
</protein>
<dbReference type="RefSeq" id="WP_076452741.1">
    <property type="nucleotide sequence ID" value="NZ_FTOJ01000011.1"/>
</dbReference>
<dbReference type="Proteomes" id="UP000186246">
    <property type="component" value="Unassembled WGS sequence"/>
</dbReference>
<evidence type="ECO:0008006" key="5">
    <source>
        <dbReference type="Google" id="ProtNLM"/>
    </source>
</evidence>
<evidence type="ECO:0000313" key="1">
    <source>
        <dbReference type="EMBL" id="PQA94242.1"/>
    </source>
</evidence>
<reference evidence="2" key="2">
    <citation type="submission" date="2017-01" db="EMBL/GenBank/DDBJ databases">
        <authorList>
            <person name="Mah S.A."/>
            <person name="Swanson W.J."/>
            <person name="Moy G.W."/>
            <person name="Vacquier V.D."/>
        </authorList>
    </citation>
    <scope>NUCLEOTIDE SEQUENCE [LARGE SCALE GENOMIC DNA]</scope>
    <source>
        <strain evidence="2">DSM 21068</strain>
    </source>
</reference>
<dbReference type="EMBL" id="MUGO01000010">
    <property type="protein sequence ID" value="PQA94242.1"/>
    <property type="molecule type" value="Genomic_DNA"/>
</dbReference>
<organism evidence="2 3">
    <name type="scientific">Chryseobacterium piscicola</name>
    <dbReference type="NCBI Taxonomy" id="551459"/>
    <lineage>
        <taxon>Bacteria</taxon>
        <taxon>Pseudomonadati</taxon>
        <taxon>Bacteroidota</taxon>
        <taxon>Flavobacteriia</taxon>
        <taxon>Flavobacteriales</taxon>
        <taxon>Weeksellaceae</taxon>
        <taxon>Chryseobacterium group</taxon>
        <taxon>Chryseobacterium</taxon>
    </lineage>
</organism>
<sequence>MSKLQILFFILISQIVFSQNVFLNKVEKTNSNNDKHLYLLSENIQQAEYLGEIEVQGFSDNDADVFSAIYKKAKDIGANSYTIKPFETIDGSNSKFDSRHYRLNLYYLNKDLYWKKNGALYIFASSAKNQKIAVNKKDYILSPRSYLSIPVIAGEVYTISTKKIFGSTIKFQVKNQSTSYYFKATSSNIKADDSGVGGLNLKSGDIIGLEESFGDFLRTIYSKY</sequence>
<keyword evidence="4" id="KW-1185">Reference proteome</keyword>
<reference evidence="1 4" key="1">
    <citation type="submission" date="2016-11" db="EMBL/GenBank/DDBJ databases">
        <title>Whole genomes of Flavobacteriaceae.</title>
        <authorList>
            <person name="Stine C."/>
            <person name="Li C."/>
            <person name="Tadesse D."/>
        </authorList>
    </citation>
    <scope>NUCLEOTIDE SEQUENCE [LARGE SCALE GENOMIC DNA]</scope>
    <source>
        <strain evidence="1 4">DSM 21068</strain>
    </source>
</reference>
<dbReference type="AlphaFoldDB" id="A0A1N7P7J4"/>
<dbReference type="OrthoDB" id="1441565at2"/>
<dbReference type="Proteomes" id="UP000238314">
    <property type="component" value="Unassembled WGS sequence"/>
</dbReference>
<reference evidence="3" key="3">
    <citation type="submission" date="2017-01" db="EMBL/GenBank/DDBJ databases">
        <authorList>
            <person name="Varghese N."/>
            <person name="Submissions S."/>
        </authorList>
    </citation>
    <scope>NUCLEOTIDE SEQUENCE [LARGE SCALE GENOMIC DNA]</scope>
    <source>
        <strain evidence="3">DSM 21068</strain>
    </source>
</reference>
<proteinExistence type="predicted"/>
<evidence type="ECO:0000313" key="2">
    <source>
        <dbReference type="EMBL" id="SIT06496.1"/>
    </source>
</evidence>
<evidence type="ECO:0000313" key="4">
    <source>
        <dbReference type="Proteomes" id="UP000238314"/>
    </source>
</evidence>
<dbReference type="EMBL" id="FTOJ01000011">
    <property type="protein sequence ID" value="SIT06496.1"/>
    <property type="molecule type" value="Genomic_DNA"/>
</dbReference>
<accession>A0A1N7P7J4</accession>